<evidence type="ECO:0000313" key="3">
    <source>
        <dbReference type="EMBL" id="QKW53588.1"/>
    </source>
</evidence>
<accession>A0A7H8NJK7</accession>
<keyword evidence="4" id="KW-1185">Reference proteome</keyword>
<dbReference type="RefSeq" id="WP_176165294.1">
    <property type="nucleotide sequence ID" value="NZ_CP054929.1"/>
</dbReference>
<organism evidence="3 4">
    <name type="scientific">Streptomyces buecherae</name>
    <dbReference type="NCBI Taxonomy" id="2763006"/>
    <lineage>
        <taxon>Bacteria</taxon>
        <taxon>Bacillati</taxon>
        <taxon>Actinomycetota</taxon>
        <taxon>Actinomycetes</taxon>
        <taxon>Kitasatosporales</taxon>
        <taxon>Streptomycetaceae</taxon>
        <taxon>Streptomyces</taxon>
    </lineage>
</organism>
<feature type="domain" description="DUF317" evidence="2">
    <location>
        <begin position="54"/>
        <end position="110"/>
    </location>
</feature>
<gene>
    <name evidence="3" type="ORF">HUT08_33105</name>
</gene>
<feature type="region of interest" description="Disordered" evidence="1">
    <location>
        <begin position="285"/>
        <end position="320"/>
    </location>
</feature>
<evidence type="ECO:0000256" key="1">
    <source>
        <dbReference type="SAM" id="MobiDB-lite"/>
    </source>
</evidence>
<reference evidence="3 4" key="1">
    <citation type="submission" date="2020-06" db="EMBL/GenBank/DDBJ databases">
        <title>Genome mining for natural products.</title>
        <authorList>
            <person name="Zhang B."/>
            <person name="Shi J."/>
            <person name="Ge H."/>
        </authorList>
    </citation>
    <scope>NUCLEOTIDE SEQUENCE [LARGE SCALE GENOMIC DNA]</scope>
    <source>
        <strain evidence="3 4">NA00687</strain>
    </source>
</reference>
<evidence type="ECO:0000313" key="4">
    <source>
        <dbReference type="Proteomes" id="UP000509303"/>
    </source>
</evidence>
<dbReference type="AlphaFoldDB" id="A0A7H8NJK7"/>
<dbReference type="Proteomes" id="UP000509303">
    <property type="component" value="Chromosome"/>
</dbReference>
<evidence type="ECO:0000259" key="2">
    <source>
        <dbReference type="Pfam" id="PF03771"/>
    </source>
</evidence>
<name>A0A7H8NJK7_9ACTN</name>
<dbReference type="EMBL" id="CP054929">
    <property type="protein sequence ID" value="QKW53588.1"/>
    <property type="molecule type" value="Genomic_DNA"/>
</dbReference>
<proteinExistence type="predicted"/>
<sequence>MRHPRPDGQDPYQEVLVSPRYLAGSNGNGEAGFAPVAHWPHHHLDDGPCQLLVTSPDQRVRIGWFGDDFELWKITAAQDALSAPRWTATFNHVTPAEIVAGLTTALAHDYAEADPYEDDALFLTNPPHRWSDAVRPLTDAGWTRDGGAERGTVEIIAPDGQAGILIDNRRSRPDGEAVELWAGPPGWGTRAEVLFSARTPEHLITATAAAMADPAPIVRERHQLERTMKHLVTLTPVNQTAEPLPPVPRAPRAPTPLDVRRTAVTQALHRAAHLPQTAADLRVMAARSRTATATRGRPSSPGPALTAKPLANPSVSRRSR</sequence>
<feature type="compositionally biased region" description="Low complexity" evidence="1">
    <location>
        <begin position="285"/>
        <end position="299"/>
    </location>
</feature>
<dbReference type="Pfam" id="PF03771">
    <property type="entry name" value="SPDY"/>
    <property type="match status" value="1"/>
</dbReference>
<protein>
    <submittedName>
        <fullName evidence="3">DUF317 domain-containing protein</fullName>
    </submittedName>
</protein>
<dbReference type="InterPro" id="IPR005523">
    <property type="entry name" value="DUF317_SPDY"/>
</dbReference>